<dbReference type="Proteomes" id="UP000235392">
    <property type="component" value="Unassembled WGS sequence"/>
</dbReference>
<feature type="compositionally biased region" description="Gly residues" evidence="1">
    <location>
        <begin position="12"/>
        <end position="22"/>
    </location>
</feature>
<organism evidence="2 3">
    <name type="scientific">Puccinia coronata f. sp. avenae</name>
    <dbReference type="NCBI Taxonomy" id="200324"/>
    <lineage>
        <taxon>Eukaryota</taxon>
        <taxon>Fungi</taxon>
        <taxon>Dikarya</taxon>
        <taxon>Basidiomycota</taxon>
        <taxon>Pucciniomycotina</taxon>
        <taxon>Pucciniomycetes</taxon>
        <taxon>Pucciniales</taxon>
        <taxon>Pucciniaceae</taxon>
        <taxon>Puccinia</taxon>
    </lineage>
</organism>
<feature type="region of interest" description="Disordered" evidence="1">
    <location>
        <begin position="1"/>
        <end position="29"/>
    </location>
</feature>
<accession>A0A2N5TL52</accession>
<feature type="region of interest" description="Disordered" evidence="1">
    <location>
        <begin position="194"/>
        <end position="254"/>
    </location>
</feature>
<protein>
    <submittedName>
        <fullName evidence="2">Uncharacterized protein</fullName>
    </submittedName>
</protein>
<evidence type="ECO:0000313" key="3">
    <source>
        <dbReference type="Proteomes" id="UP000235392"/>
    </source>
</evidence>
<proteinExistence type="predicted"/>
<feature type="compositionally biased region" description="Polar residues" evidence="1">
    <location>
        <begin position="198"/>
        <end position="232"/>
    </location>
</feature>
<dbReference type="AlphaFoldDB" id="A0A2N5TL52"/>
<reference evidence="2 3" key="1">
    <citation type="submission" date="2017-11" db="EMBL/GenBank/DDBJ databases">
        <title>De novo assembly and phasing of dikaryotic genomes from two isolates of Puccinia coronata f. sp. avenae, the causal agent of oat crown rust.</title>
        <authorList>
            <person name="Miller M.E."/>
            <person name="Zhang Y."/>
            <person name="Omidvar V."/>
            <person name="Sperschneider J."/>
            <person name="Schwessinger B."/>
            <person name="Raley C."/>
            <person name="Palmer J.M."/>
            <person name="Garnica D."/>
            <person name="Upadhyaya N."/>
            <person name="Rathjen J."/>
            <person name="Taylor J.M."/>
            <person name="Park R.F."/>
            <person name="Dodds P.N."/>
            <person name="Hirsch C.D."/>
            <person name="Kianian S.F."/>
            <person name="Figueroa M."/>
        </authorList>
    </citation>
    <scope>NUCLEOTIDE SEQUENCE [LARGE SCALE GENOMIC DNA]</scope>
    <source>
        <strain evidence="2">12SD80</strain>
    </source>
</reference>
<name>A0A2N5TL52_9BASI</name>
<comment type="caution">
    <text evidence="2">The sequence shown here is derived from an EMBL/GenBank/DDBJ whole genome shotgun (WGS) entry which is preliminary data.</text>
</comment>
<evidence type="ECO:0000313" key="2">
    <source>
        <dbReference type="EMBL" id="PLW26239.1"/>
    </source>
</evidence>
<sequence length="330" mass="35480">MHKFTDKLLGPGSEGQDGNGGEAGDDISQRISDGAGQWAVGAEVGRHMQGNADIIQIIAQRQQQYPAVTLINTTHIRAVLARNQLWKPVLPHAVDTRKKREKPKLSKNPRRRKLKQCNAQKRPNTHNALIIFSSCYLGRFPMVSRRDQALDRWLGLESVSHPQRFPCLSQGRFSSTSPSSVTNSLASLRPAATLPALPSSTSSNPTQAIRSSHPPTRPSQHSSEGVQPNTAISRPGSPGSSRGSPNGTSPTSSHLFLLISSPSRRGSGIAALTCDIDSSNPEASRPGVRISTQNRANRSGLQLNKNNNGALHWAQIGSTHVMKKEEGGGG</sequence>
<dbReference type="EMBL" id="PGCI01000476">
    <property type="protein sequence ID" value="PLW26239.1"/>
    <property type="molecule type" value="Genomic_DNA"/>
</dbReference>
<feature type="compositionally biased region" description="Low complexity" evidence="1">
    <location>
        <begin position="233"/>
        <end position="253"/>
    </location>
</feature>
<gene>
    <name evidence="2" type="ORF">PCASD_22663</name>
</gene>
<evidence type="ECO:0000256" key="1">
    <source>
        <dbReference type="SAM" id="MobiDB-lite"/>
    </source>
</evidence>